<dbReference type="PANTHER" id="PTHR33495:SF2">
    <property type="entry name" value="ANTI-SIGMA FACTOR ANTAGONIST TM_1081-RELATED"/>
    <property type="match status" value="1"/>
</dbReference>
<evidence type="ECO:0000313" key="5">
    <source>
        <dbReference type="Proteomes" id="UP000681340"/>
    </source>
</evidence>
<feature type="domain" description="STAS" evidence="3">
    <location>
        <begin position="6"/>
        <end position="115"/>
    </location>
</feature>
<accession>A0A919SW79</accession>
<dbReference type="CDD" id="cd07043">
    <property type="entry name" value="STAS_anti-anti-sigma_factors"/>
    <property type="match status" value="1"/>
</dbReference>
<dbReference type="PROSITE" id="PS50801">
    <property type="entry name" value="STAS"/>
    <property type="match status" value="1"/>
</dbReference>
<evidence type="ECO:0000256" key="1">
    <source>
        <dbReference type="ARBA" id="ARBA00009013"/>
    </source>
</evidence>
<dbReference type="AlphaFoldDB" id="A0A919SW79"/>
<dbReference type="Pfam" id="PF01740">
    <property type="entry name" value="STAS"/>
    <property type="match status" value="1"/>
</dbReference>
<evidence type="ECO:0000313" key="4">
    <source>
        <dbReference type="EMBL" id="GIM79475.1"/>
    </source>
</evidence>
<evidence type="ECO:0000256" key="2">
    <source>
        <dbReference type="RuleBase" id="RU003749"/>
    </source>
</evidence>
<dbReference type="Gene3D" id="3.30.750.24">
    <property type="entry name" value="STAS domain"/>
    <property type="match status" value="1"/>
</dbReference>
<dbReference type="RefSeq" id="WP_212994388.1">
    <property type="nucleotide sequence ID" value="NZ_BAABEA010000048.1"/>
</dbReference>
<dbReference type="InterPro" id="IPR036513">
    <property type="entry name" value="STAS_dom_sf"/>
</dbReference>
<comment type="caution">
    <text evidence="4">The sequence shown here is derived from an EMBL/GenBank/DDBJ whole genome shotgun (WGS) entry which is preliminary data.</text>
</comment>
<sequence length="119" mass="12214">MTEQILTVSATTEGPVTVLSAAGEIDHDSRQSLEDAAEAALQDGSRSLVLDLGAVAFCDSGGLSLFVDLHKRTTTRGGRLHLASVQPAVTAVLLATNLDRLLPVHATVGEAVAAARPTG</sequence>
<dbReference type="EMBL" id="BOQL01000082">
    <property type="protein sequence ID" value="GIM79475.1"/>
    <property type="molecule type" value="Genomic_DNA"/>
</dbReference>
<proteinExistence type="inferred from homology"/>
<comment type="similarity">
    <text evidence="1 2">Belongs to the anti-sigma-factor antagonist family.</text>
</comment>
<name>A0A919SW79_9ACTN</name>
<protein>
    <recommendedName>
        <fullName evidence="2">Anti-sigma factor antagonist</fullName>
    </recommendedName>
</protein>
<evidence type="ECO:0000259" key="3">
    <source>
        <dbReference type="PROSITE" id="PS50801"/>
    </source>
</evidence>
<dbReference type="GO" id="GO:0043856">
    <property type="term" value="F:anti-sigma factor antagonist activity"/>
    <property type="evidence" value="ECO:0007669"/>
    <property type="project" value="InterPro"/>
</dbReference>
<dbReference type="Proteomes" id="UP000681340">
    <property type="component" value="Unassembled WGS sequence"/>
</dbReference>
<gene>
    <name evidence="4" type="primary">arsI</name>
    <name evidence="4" type="ORF">Aau02nite_85970</name>
</gene>
<dbReference type="NCBIfam" id="TIGR00377">
    <property type="entry name" value="ant_ant_sig"/>
    <property type="match status" value="1"/>
</dbReference>
<keyword evidence="5" id="KW-1185">Reference proteome</keyword>
<dbReference type="SUPFAM" id="SSF52091">
    <property type="entry name" value="SpoIIaa-like"/>
    <property type="match status" value="1"/>
</dbReference>
<dbReference type="InterPro" id="IPR003658">
    <property type="entry name" value="Anti-sigma_ant"/>
</dbReference>
<organism evidence="4 5">
    <name type="scientific">Actinoplanes auranticolor</name>
    <dbReference type="NCBI Taxonomy" id="47988"/>
    <lineage>
        <taxon>Bacteria</taxon>
        <taxon>Bacillati</taxon>
        <taxon>Actinomycetota</taxon>
        <taxon>Actinomycetes</taxon>
        <taxon>Micromonosporales</taxon>
        <taxon>Micromonosporaceae</taxon>
        <taxon>Actinoplanes</taxon>
    </lineage>
</organism>
<dbReference type="PANTHER" id="PTHR33495">
    <property type="entry name" value="ANTI-SIGMA FACTOR ANTAGONIST TM_1081-RELATED-RELATED"/>
    <property type="match status" value="1"/>
</dbReference>
<dbReference type="InterPro" id="IPR002645">
    <property type="entry name" value="STAS_dom"/>
</dbReference>
<reference evidence="4" key="1">
    <citation type="submission" date="2021-03" db="EMBL/GenBank/DDBJ databases">
        <title>Whole genome shotgun sequence of Actinoplanes auranticolor NBRC 12245.</title>
        <authorList>
            <person name="Komaki H."/>
            <person name="Tamura T."/>
        </authorList>
    </citation>
    <scope>NUCLEOTIDE SEQUENCE</scope>
    <source>
        <strain evidence="4">NBRC 12245</strain>
    </source>
</reference>